<dbReference type="Gramene" id="BGIOSGA010502-TA">
    <property type="protein sequence ID" value="BGIOSGA010502-PA"/>
    <property type="gene ID" value="BGIOSGA010502"/>
</dbReference>
<dbReference type="Proteomes" id="UP000007015">
    <property type="component" value="Chromosome 3"/>
</dbReference>
<dbReference type="HOGENOM" id="CLU_1306593_0_0_1"/>
<keyword evidence="3" id="KW-1185">Reference proteome</keyword>
<feature type="region of interest" description="Disordered" evidence="1">
    <location>
        <begin position="28"/>
        <end position="47"/>
    </location>
</feature>
<proteinExistence type="predicted"/>
<organism evidence="2 3">
    <name type="scientific">Oryza sativa subsp. indica</name>
    <name type="common">Rice</name>
    <dbReference type="NCBI Taxonomy" id="39946"/>
    <lineage>
        <taxon>Eukaryota</taxon>
        <taxon>Viridiplantae</taxon>
        <taxon>Streptophyta</taxon>
        <taxon>Embryophyta</taxon>
        <taxon>Tracheophyta</taxon>
        <taxon>Spermatophyta</taxon>
        <taxon>Magnoliopsida</taxon>
        <taxon>Liliopsida</taxon>
        <taxon>Poales</taxon>
        <taxon>Poaceae</taxon>
        <taxon>BOP clade</taxon>
        <taxon>Oryzoideae</taxon>
        <taxon>Oryzeae</taxon>
        <taxon>Oryzinae</taxon>
        <taxon>Oryza</taxon>
        <taxon>Oryza sativa</taxon>
    </lineage>
</organism>
<sequence length="211" mass="22911">MAELRRWWEDAQPGRDGAAALVETLDHQDTDCGDDGGGSADDDGWRNNVQRRGGGVIVIRGATAGLARWSLGGPRVGNFVSCHGAICVADGEDRGSGCGRGRWRRMGGGVRAAVEGYDGGGRGRWRRAPRGEERGGGEGERSKGTTAERRHAGRSEEARRTEAEWRRQRRRLGERVGFEDLSLRRWIECSGGGVRSRDGTGGVIARGRWRG</sequence>
<reference evidence="2 3" key="1">
    <citation type="journal article" date="2005" name="PLoS Biol.">
        <title>The genomes of Oryza sativa: a history of duplications.</title>
        <authorList>
            <person name="Yu J."/>
            <person name="Wang J."/>
            <person name="Lin W."/>
            <person name="Li S."/>
            <person name="Li H."/>
            <person name="Zhou J."/>
            <person name="Ni P."/>
            <person name="Dong W."/>
            <person name="Hu S."/>
            <person name="Zeng C."/>
            <person name="Zhang J."/>
            <person name="Zhang Y."/>
            <person name="Li R."/>
            <person name="Xu Z."/>
            <person name="Li S."/>
            <person name="Li X."/>
            <person name="Zheng H."/>
            <person name="Cong L."/>
            <person name="Lin L."/>
            <person name="Yin J."/>
            <person name="Geng J."/>
            <person name="Li G."/>
            <person name="Shi J."/>
            <person name="Liu J."/>
            <person name="Lv H."/>
            <person name="Li J."/>
            <person name="Wang J."/>
            <person name="Deng Y."/>
            <person name="Ran L."/>
            <person name="Shi X."/>
            <person name="Wang X."/>
            <person name="Wu Q."/>
            <person name="Li C."/>
            <person name="Ren X."/>
            <person name="Wang J."/>
            <person name="Wang X."/>
            <person name="Li D."/>
            <person name="Liu D."/>
            <person name="Zhang X."/>
            <person name="Ji Z."/>
            <person name="Zhao W."/>
            <person name="Sun Y."/>
            <person name="Zhang Z."/>
            <person name="Bao J."/>
            <person name="Han Y."/>
            <person name="Dong L."/>
            <person name="Ji J."/>
            <person name="Chen P."/>
            <person name="Wu S."/>
            <person name="Liu J."/>
            <person name="Xiao Y."/>
            <person name="Bu D."/>
            <person name="Tan J."/>
            <person name="Yang L."/>
            <person name="Ye C."/>
            <person name="Zhang J."/>
            <person name="Xu J."/>
            <person name="Zhou Y."/>
            <person name="Yu Y."/>
            <person name="Zhang B."/>
            <person name="Zhuang S."/>
            <person name="Wei H."/>
            <person name="Liu B."/>
            <person name="Lei M."/>
            <person name="Yu H."/>
            <person name="Li Y."/>
            <person name="Xu H."/>
            <person name="Wei S."/>
            <person name="He X."/>
            <person name="Fang L."/>
            <person name="Zhang Z."/>
            <person name="Zhang Y."/>
            <person name="Huang X."/>
            <person name="Su Z."/>
            <person name="Tong W."/>
            <person name="Li J."/>
            <person name="Tong Z."/>
            <person name="Li S."/>
            <person name="Ye J."/>
            <person name="Wang L."/>
            <person name="Fang L."/>
            <person name="Lei T."/>
            <person name="Chen C."/>
            <person name="Chen H."/>
            <person name="Xu Z."/>
            <person name="Li H."/>
            <person name="Huang H."/>
            <person name="Zhang F."/>
            <person name="Xu H."/>
            <person name="Li N."/>
            <person name="Zhao C."/>
            <person name="Li S."/>
            <person name="Dong L."/>
            <person name="Huang Y."/>
            <person name="Li L."/>
            <person name="Xi Y."/>
            <person name="Qi Q."/>
            <person name="Li W."/>
            <person name="Zhang B."/>
            <person name="Hu W."/>
            <person name="Zhang Y."/>
            <person name="Tian X."/>
            <person name="Jiao Y."/>
            <person name="Liang X."/>
            <person name="Jin J."/>
            <person name="Gao L."/>
            <person name="Zheng W."/>
            <person name="Hao B."/>
            <person name="Liu S."/>
            <person name="Wang W."/>
            <person name="Yuan L."/>
            <person name="Cao M."/>
            <person name="McDermott J."/>
            <person name="Samudrala R."/>
            <person name="Wang J."/>
            <person name="Wong G.K."/>
            <person name="Yang H."/>
        </authorList>
    </citation>
    <scope>NUCLEOTIDE SEQUENCE [LARGE SCALE GENOMIC DNA]</scope>
    <source>
        <strain evidence="3">cv. 93-11</strain>
    </source>
</reference>
<name>A2XI53_ORYSI</name>
<protein>
    <submittedName>
        <fullName evidence="2">Uncharacterized protein</fullName>
    </submittedName>
</protein>
<dbReference type="OMA" id="RRWIECG"/>
<dbReference type="AlphaFoldDB" id="A2XI53"/>
<accession>A2XI53</accession>
<evidence type="ECO:0000256" key="1">
    <source>
        <dbReference type="SAM" id="MobiDB-lite"/>
    </source>
</evidence>
<feature type="region of interest" description="Disordered" evidence="1">
    <location>
        <begin position="117"/>
        <end position="166"/>
    </location>
</feature>
<evidence type="ECO:0000313" key="2">
    <source>
        <dbReference type="EMBL" id="EAY90513.1"/>
    </source>
</evidence>
<gene>
    <name evidence="2" type="ORF">OsI_12114</name>
</gene>
<evidence type="ECO:0000313" key="3">
    <source>
        <dbReference type="Proteomes" id="UP000007015"/>
    </source>
</evidence>
<dbReference type="EMBL" id="CM000128">
    <property type="protein sequence ID" value="EAY90513.1"/>
    <property type="molecule type" value="Genomic_DNA"/>
</dbReference>
<feature type="compositionally biased region" description="Basic and acidic residues" evidence="1">
    <location>
        <begin position="129"/>
        <end position="166"/>
    </location>
</feature>